<evidence type="ECO:0000256" key="1">
    <source>
        <dbReference type="SAM" id="MobiDB-lite"/>
    </source>
</evidence>
<dbReference type="InterPro" id="IPR012938">
    <property type="entry name" value="Glc/Sorbosone_DH"/>
</dbReference>
<dbReference type="RefSeq" id="WP_183212184.1">
    <property type="nucleotide sequence ID" value="NZ_JACHOR010000001.1"/>
</dbReference>
<evidence type="ECO:0000313" key="4">
    <source>
        <dbReference type="EMBL" id="MBB5745288.1"/>
    </source>
</evidence>
<comment type="caution">
    <text evidence="4">The sequence shown here is derived from an EMBL/GenBank/DDBJ whole genome shotgun (WGS) entry which is preliminary data.</text>
</comment>
<proteinExistence type="predicted"/>
<dbReference type="InterPro" id="IPR011041">
    <property type="entry name" value="Quinoprot_gluc/sorb_DH_b-prop"/>
</dbReference>
<protein>
    <submittedName>
        <fullName evidence="4">Glucose/arabinose dehydrogenase</fullName>
    </submittedName>
</protein>
<feature type="compositionally biased region" description="Polar residues" evidence="1">
    <location>
        <begin position="50"/>
        <end position="59"/>
    </location>
</feature>
<feature type="signal peptide" evidence="2">
    <location>
        <begin position="1"/>
        <end position="23"/>
    </location>
</feature>
<keyword evidence="2" id="KW-0732">Signal</keyword>
<evidence type="ECO:0000313" key="5">
    <source>
        <dbReference type="Proteomes" id="UP000545037"/>
    </source>
</evidence>
<sequence>MRPIILAASASLLVLASACGASSAPQDARGGSTGAPLETRPPEGAGQSPAFANQTRAPSVQSDVSMAHSIVASGLVDPWGLAQMPDGSWLVTEKPGRLRIVTAQGQISEPVTGLPPVVARGQGGLLDVVIGPDFAQDRMIYWSFSEPRTGGNATSVARGVLSADGRSVQNASVIFRALPAYDGDKHFGSSLAFDPAGHLFITLGERSDAPMRPQAQDLGSHMGKTIRINADGSVPRDNPFVGQAGALPEIWSLGHRNAQGVAIQPGTGAAWTVEHGTRGGDEVNLDKAGANYGWPDVAYGIEYRGGAINAGVTAKEGTEQPVYYWDPVIAPGGMTFYTGSMFPAWSGNLLVAGLKEKHIARLVIENDRVVGEERLLVGLGSRIRDVAVGADGAVWAITDEEDGKLVRLAVQ</sequence>
<dbReference type="AlphaFoldDB" id="A0A7W9FF79"/>
<name>A0A7W9FF79_9CAUL</name>
<evidence type="ECO:0000259" key="3">
    <source>
        <dbReference type="Pfam" id="PF07995"/>
    </source>
</evidence>
<accession>A0A7W9FF79</accession>
<dbReference type="InterPro" id="IPR011042">
    <property type="entry name" value="6-blade_b-propeller_TolB-like"/>
</dbReference>
<dbReference type="EMBL" id="JACHOR010000001">
    <property type="protein sequence ID" value="MBB5745288.1"/>
    <property type="molecule type" value="Genomic_DNA"/>
</dbReference>
<dbReference type="Pfam" id="PF07995">
    <property type="entry name" value="GSDH"/>
    <property type="match status" value="1"/>
</dbReference>
<dbReference type="SUPFAM" id="SSF50952">
    <property type="entry name" value="Soluble quinoprotein glucose dehydrogenase"/>
    <property type="match status" value="1"/>
</dbReference>
<reference evidence="4 5" key="1">
    <citation type="submission" date="2020-08" db="EMBL/GenBank/DDBJ databases">
        <title>Genomic Encyclopedia of Type Strains, Phase IV (KMG-IV): sequencing the most valuable type-strain genomes for metagenomic binning, comparative biology and taxonomic classification.</title>
        <authorList>
            <person name="Goeker M."/>
        </authorList>
    </citation>
    <scope>NUCLEOTIDE SEQUENCE [LARGE SCALE GENOMIC DNA]</scope>
    <source>
        <strain evidence="4 5">DSM 4737</strain>
    </source>
</reference>
<dbReference type="Proteomes" id="UP000545037">
    <property type="component" value="Unassembled WGS sequence"/>
</dbReference>
<organism evidence="4 5">
    <name type="scientific">Brevundimonas variabilis</name>
    <dbReference type="NCBI Taxonomy" id="74312"/>
    <lineage>
        <taxon>Bacteria</taxon>
        <taxon>Pseudomonadati</taxon>
        <taxon>Pseudomonadota</taxon>
        <taxon>Alphaproteobacteria</taxon>
        <taxon>Caulobacterales</taxon>
        <taxon>Caulobacteraceae</taxon>
        <taxon>Brevundimonas</taxon>
    </lineage>
</organism>
<keyword evidence="5" id="KW-1185">Reference proteome</keyword>
<gene>
    <name evidence="4" type="ORF">GGR13_000860</name>
</gene>
<dbReference type="PANTHER" id="PTHR19328">
    <property type="entry name" value="HEDGEHOG-INTERACTING PROTEIN"/>
    <property type="match status" value="1"/>
</dbReference>
<feature type="region of interest" description="Disordered" evidence="1">
    <location>
        <begin position="22"/>
        <end position="59"/>
    </location>
</feature>
<dbReference type="Gene3D" id="2.120.10.30">
    <property type="entry name" value="TolB, C-terminal domain"/>
    <property type="match status" value="1"/>
</dbReference>
<feature type="domain" description="Glucose/Sorbosone dehydrogenase" evidence="3">
    <location>
        <begin position="77"/>
        <end position="407"/>
    </location>
</feature>
<dbReference type="PROSITE" id="PS51257">
    <property type="entry name" value="PROKAR_LIPOPROTEIN"/>
    <property type="match status" value="1"/>
</dbReference>
<dbReference type="PANTHER" id="PTHR19328:SF75">
    <property type="entry name" value="ALDOSE SUGAR DEHYDROGENASE YLII"/>
    <property type="match status" value="1"/>
</dbReference>
<feature type="chain" id="PRO_5030635356" evidence="2">
    <location>
        <begin position="24"/>
        <end position="411"/>
    </location>
</feature>
<evidence type="ECO:0000256" key="2">
    <source>
        <dbReference type="SAM" id="SignalP"/>
    </source>
</evidence>